<feature type="signal peptide" evidence="1">
    <location>
        <begin position="1"/>
        <end position="19"/>
    </location>
</feature>
<feature type="chain" id="PRO_5004274633" evidence="1">
    <location>
        <begin position="20"/>
        <end position="159"/>
    </location>
</feature>
<name>Q6IGH5_DROME</name>
<accession>Q6IGH5</accession>
<reference evidence="2" key="1">
    <citation type="journal article" date="2003" name="Genome Biol.">
        <title>An integrated gene annotation and transcriptional profiling approach towards the full gene content of the Drosophila genome.</title>
        <authorList>
            <person name="Hild M."/>
            <person name="Beckmann B."/>
            <person name="Haas S.A."/>
            <person name="Koch B."/>
            <person name="Solovyev V."/>
            <person name="Busold C."/>
            <person name="Fellenberg K."/>
            <person name="Boutros M."/>
            <person name="Vingron M."/>
            <person name="Sauer F."/>
            <person name="Hoheisel J.D."/>
            <person name="Paro R."/>
        </authorList>
    </citation>
    <scope>NUCLEOTIDE SEQUENCE</scope>
</reference>
<keyword evidence="1" id="KW-0732">Signal</keyword>
<sequence>MGWPMCLIGLSQCWPTSQAFTFPEVQIVLVGLLWHGDGYGNADGNGGGNGGRKLFAMALIAADARRNKLGNGIQLRRNWLSMCEVRRRRLTEVCSANLGAKSSRELANEPRMLQLGGKITKVSKSDSALLIRLAPMPVLINIYDADHLLPKGFLHLLED</sequence>
<protein>
    <submittedName>
        <fullName evidence="2">HDC06258</fullName>
    </submittedName>
</protein>
<organism evidence="2">
    <name type="scientific">Drosophila melanogaster</name>
    <name type="common">Fruit fly</name>
    <dbReference type="NCBI Taxonomy" id="7227"/>
    <lineage>
        <taxon>Eukaryota</taxon>
        <taxon>Metazoa</taxon>
        <taxon>Ecdysozoa</taxon>
        <taxon>Arthropoda</taxon>
        <taxon>Hexapoda</taxon>
        <taxon>Insecta</taxon>
        <taxon>Pterygota</taxon>
        <taxon>Neoptera</taxon>
        <taxon>Endopterygota</taxon>
        <taxon>Diptera</taxon>
        <taxon>Brachycera</taxon>
        <taxon>Muscomorpha</taxon>
        <taxon>Ephydroidea</taxon>
        <taxon>Drosophilidae</taxon>
        <taxon>Drosophila</taxon>
        <taxon>Sophophora</taxon>
    </lineage>
</organism>
<proteinExistence type="predicted"/>
<dbReference type="AlphaFoldDB" id="Q6IGH5"/>
<evidence type="ECO:0000313" key="2">
    <source>
        <dbReference type="EMBL" id="DAA02489.1"/>
    </source>
</evidence>
<evidence type="ECO:0000256" key="1">
    <source>
        <dbReference type="SAM" id="SignalP"/>
    </source>
</evidence>
<dbReference type="EMBL" id="BK003791">
    <property type="protein sequence ID" value="DAA02489.1"/>
    <property type="molecule type" value="Genomic_DNA"/>
</dbReference>
<gene>
    <name evidence="2" type="ORF">HDC06258</name>
</gene>